<dbReference type="GO" id="GO:0005886">
    <property type="term" value="C:plasma membrane"/>
    <property type="evidence" value="ECO:0007669"/>
    <property type="project" value="UniProtKB-SubCell"/>
</dbReference>
<keyword evidence="8" id="KW-1185">Reference proteome</keyword>
<evidence type="ECO:0000256" key="4">
    <source>
        <dbReference type="ARBA" id="ARBA00022989"/>
    </source>
</evidence>
<comment type="subcellular location">
    <subcellularLocation>
        <location evidence="1">Cell membrane</location>
        <topology evidence="1">Multi-pass membrane protein</topology>
    </subcellularLocation>
</comment>
<dbReference type="InterPro" id="IPR036259">
    <property type="entry name" value="MFS_trans_sf"/>
</dbReference>
<feature type="transmembrane region" description="Helical" evidence="6">
    <location>
        <begin position="374"/>
        <end position="395"/>
    </location>
</feature>
<evidence type="ECO:0000313" key="7">
    <source>
        <dbReference type="EMBL" id="RZQ65732.1"/>
    </source>
</evidence>
<protein>
    <submittedName>
        <fullName evidence="7">MFS transporter</fullName>
    </submittedName>
</protein>
<dbReference type="CDD" id="cd06173">
    <property type="entry name" value="MFS_MefA_like"/>
    <property type="match status" value="1"/>
</dbReference>
<feature type="transmembrane region" description="Helical" evidence="6">
    <location>
        <begin position="344"/>
        <end position="368"/>
    </location>
</feature>
<feature type="transmembrane region" description="Helical" evidence="6">
    <location>
        <begin position="171"/>
        <end position="190"/>
    </location>
</feature>
<evidence type="ECO:0000256" key="5">
    <source>
        <dbReference type="ARBA" id="ARBA00023136"/>
    </source>
</evidence>
<keyword evidence="4 6" id="KW-1133">Transmembrane helix</keyword>
<keyword evidence="3 6" id="KW-0812">Transmembrane</keyword>
<dbReference type="EMBL" id="SFCC01000001">
    <property type="protein sequence ID" value="RZQ65732.1"/>
    <property type="molecule type" value="Genomic_DNA"/>
</dbReference>
<name>A0A4Q7JF00_9PSEU</name>
<feature type="transmembrane region" description="Helical" evidence="6">
    <location>
        <begin position="253"/>
        <end position="276"/>
    </location>
</feature>
<feature type="transmembrane region" description="Helical" evidence="6">
    <location>
        <begin position="87"/>
        <end position="113"/>
    </location>
</feature>
<dbReference type="PANTHER" id="PTHR23513:SF11">
    <property type="entry name" value="STAPHYLOFERRIN A TRANSPORTER"/>
    <property type="match status" value="1"/>
</dbReference>
<dbReference type="Pfam" id="PF07690">
    <property type="entry name" value="MFS_1"/>
    <property type="match status" value="2"/>
</dbReference>
<evidence type="ECO:0000313" key="8">
    <source>
        <dbReference type="Proteomes" id="UP000292003"/>
    </source>
</evidence>
<dbReference type="OrthoDB" id="3227279at2"/>
<dbReference type="PANTHER" id="PTHR23513">
    <property type="entry name" value="INTEGRAL MEMBRANE EFFLUX PROTEIN-RELATED"/>
    <property type="match status" value="1"/>
</dbReference>
<keyword evidence="5 6" id="KW-0472">Membrane</keyword>
<proteinExistence type="predicted"/>
<evidence type="ECO:0000256" key="2">
    <source>
        <dbReference type="ARBA" id="ARBA00022475"/>
    </source>
</evidence>
<evidence type="ECO:0000256" key="1">
    <source>
        <dbReference type="ARBA" id="ARBA00004651"/>
    </source>
</evidence>
<evidence type="ECO:0000256" key="3">
    <source>
        <dbReference type="ARBA" id="ARBA00022692"/>
    </source>
</evidence>
<dbReference type="SUPFAM" id="SSF103473">
    <property type="entry name" value="MFS general substrate transporter"/>
    <property type="match status" value="1"/>
</dbReference>
<accession>A0A4Q7JF00</accession>
<dbReference type="InterPro" id="IPR011701">
    <property type="entry name" value="MFS"/>
</dbReference>
<organism evidence="7 8">
    <name type="scientific">Amycolatopsis suaedae</name>
    <dbReference type="NCBI Taxonomy" id="2510978"/>
    <lineage>
        <taxon>Bacteria</taxon>
        <taxon>Bacillati</taxon>
        <taxon>Actinomycetota</taxon>
        <taxon>Actinomycetes</taxon>
        <taxon>Pseudonocardiales</taxon>
        <taxon>Pseudonocardiaceae</taxon>
        <taxon>Amycolatopsis</taxon>
    </lineage>
</organism>
<dbReference type="GO" id="GO:0022857">
    <property type="term" value="F:transmembrane transporter activity"/>
    <property type="evidence" value="ECO:0007669"/>
    <property type="project" value="InterPro"/>
</dbReference>
<feature type="transmembrane region" description="Helical" evidence="6">
    <location>
        <begin position="308"/>
        <end position="332"/>
    </location>
</feature>
<keyword evidence="2" id="KW-1003">Cell membrane</keyword>
<dbReference type="Proteomes" id="UP000292003">
    <property type="component" value="Unassembled WGS sequence"/>
</dbReference>
<gene>
    <name evidence="7" type="ORF">EWH70_01180</name>
</gene>
<reference evidence="7 8" key="1">
    <citation type="submission" date="2019-02" db="EMBL/GenBank/DDBJ databases">
        <title>Draft genome sequence of Amycolatopsis sp. 8-3EHSu isolated from roots of Suaeda maritima.</title>
        <authorList>
            <person name="Duangmal K."/>
            <person name="Chantavorakit T."/>
        </authorList>
    </citation>
    <scope>NUCLEOTIDE SEQUENCE [LARGE SCALE GENOMIC DNA]</scope>
    <source>
        <strain evidence="7 8">8-3EHSu</strain>
    </source>
</reference>
<feature type="transmembrane region" description="Helical" evidence="6">
    <location>
        <begin position="226"/>
        <end position="247"/>
    </location>
</feature>
<dbReference type="Gene3D" id="1.20.1250.20">
    <property type="entry name" value="MFS general substrate transporter like domains"/>
    <property type="match status" value="1"/>
</dbReference>
<evidence type="ECO:0000256" key="6">
    <source>
        <dbReference type="SAM" id="Phobius"/>
    </source>
</evidence>
<dbReference type="AlphaFoldDB" id="A0A4Q7JF00"/>
<feature type="transmembrane region" description="Helical" evidence="6">
    <location>
        <begin position="283"/>
        <end position="302"/>
    </location>
</feature>
<comment type="caution">
    <text evidence="7">The sequence shown here is derived from an EMBL/GenBank/DDBJ whole genome shotgun (WGS) entry which is preliminary data.</text>
</comment>
<sequence>MRRTATFRETFAVGEFRALWFAELQSVFGDQLARVALSVLVFERTSSATWPALTYALTYLPDLFGGPLLGGLADRLPRRQVMVTTDVLRALLVGLMAVPNLPLPVLAGVLILVRLLNAPFNAAQAAVLPNILDGDRYLLGQSVRQVTSQAGQLAGFAAGGVVVALIGPNRALAVDALTFAVSALVIRLGLRDRPAAGSAAQGETTTLRRLAAGARTIWRDPRLRSLVSLAWLAGFVIVPEGLAVPYADEIGGGPVTAGLLLAAHPAGIVIGAFVLGRFVPPELRLRLVGILAVGAVVPLLAYFFRPGVAVTCALLLLSGMCASYQVTASATFMRLVPDAERGQAFGLAGSGLIAVQGIGLLVGGGLAAVLESPAVTVGVVAAAGVLAAVPAAASWRNALRHHPL</sequence>
<dbReference type="RefSeq" id="WP_130473301.1">
    <property type="nucleotide sequence ID" value="NZ_SFCC01000001.1"/>
</dbReference>